<protein>
    <recommendedName>
        <fullName evidence="1">DUF7148 domain-containing protein</fullName>
    </recommendedName>
</protein>
<dbReference type="Pfam" id="PF23650">
    <property type="entry name" value="DUF7148"/>
    <property type="match status" value="1"/>
</dbReference>
<dbReference type="OMA" id="QRHACTT"/>
<evidence type="ECO:0000313" key="2">
    <source>
        <dbReference type="EMBL" id="GAQ90566.1"/>
    </source>
</evidence>
<proteinExistence type="predicted"/>
<dbReference type="STRING" id="105231.A0A1Y1IP62"/>
<dbReference type="AlphaFoldDB" id="A0A1Y1IP62"/>
<dbReference type="Proteomes" id="UP000054558">
    <property type="component" value="Unassembled WGS sequence"/>
</dbReference>
<evidence type="ECO:0000259" key="1">
    <source>
        <dbReference type="Pfam" id="PF23650"/>
    </source>
</evidence>
<gene>
    <name evidence="2" type="ORF">KFL_006570010</name>
</gene>
<feature type="domain" description="DUF7148" evidence="1">
    <location>
        <begin position="103"/>
        <end position="223"/>
    </location>
</feature>
<name>A0A1Y1IP62_KLENI</name>
<sequence length="225" mass="24178">MAQTLNRVAFSLSSSPGLTTSEACRSQARSRGATSYSAHSVHSCRCAHAASPTVLFAKKSVARAAFFGTSISGEKVGNVRQAKLQIVRAAAEGATELEKGSEGPPVQLGTAELPEDINLAKLKQLLYQWANSIVTSSALPLPLPLKVDPLDNGVRLAFIRIEAGEISELFRIDVLLTPKSEGERRPMFKVFRDGPYKNQKAAFEPQVMSSLLAALKKSVPLSRGE</sequence>
<evidence type="ECO:0000313" key="3">
    <source>
        <dbReference type="Proteomes" id="UP000054558"/>
    </source>
</evidence>
<dbReference type="PANTHER" id="PTHR36352:SF1">
    <property type="entry name" value="EXPRESSED PROTEIN"/>
    <property type="match status" value="1"/>
</dbReference>
<reference evidence="2 3" key="1">
    <citation type="journal article" date="2014" name="Nat. Commun.">
        <title>Klebsormidium flaccidum genome reveals primary factors for plant terrestrial adaptation.</title>
        <authorList>
            <person name="Hori K."/>
            <person name="Maruyama F."/>
            <person name="Fujisawa T."/>
            <person name="Togashi T."/>
            <person name="Yamamoto N."/>
            <person name="Seo M."/>
            <person name="Sato S."/>
            <person name="Yamada T."/>
            <person name="Mori H."/>
            <person name="Tajima N."/>
            <person name="Moriyama T."/>
            <person name="Ikeuchi M."/>
            <person name="Watanabe M."/>
            <person name="Wada H."/>
            <person name="Kobayashi K."/>
            <person name="Saito M."/>
            <person name="Masuda T."/>
            <person name="Sasaki-Sekimoto Y."/>
            <person name="Mashiguchi K."/>
            <person name="Awai K."/>
            <person name="Shimojima M."/>
            <person name="Masuda S."/>
            <person name="Iwai M."/>
            <person name="Nobusawa T."/>
            <person name="Narise T."/>
            <person name="Kondo S."/>
            <person name="Saito H."/>
            <person name="Sato R."/>
            <person name="Murakawa M."/>
            <person name="Ihara Y."/>
            <person name="Oshima-Yamada Y."/>
            <person name="Ohtaka K."/>
            <person name="Satoh M."/>
            <person name="Sonobe K."/>
            <person name="Ishii M."/>
            <person name="Ohtani R."/>
            <person name="Kanamori-Sato M."/>
            <person name="Honoki R."/>
            <person name="Miyazaki D."/>
            <person name="Mochizuki H."/>
            <person name="Umetsu J."/>
            <person name="Higashi K."/>
            <person name="Shibata D."/>
            <person name="Kamiya Y."/>
            <person name="Sato N."/>
            <person name="Nakamura Y."/>
            <person name="Tabata S."/>
            <person name="Ida S."/>
            <person name="Kurokawa K."/>
            <person name="Ohta H."/>
        </authorList>
    </citation>
    <scope>NUCLEOTIDE SEQUENCE [LARGE SCALE GENOMIC DNA]</scope>
    <source>
        <strain evidence="2 3">NIES-2285</strain>
    </source>
</reference>
<dbReference type="OrthoDB" id="1930092at2759"/>
<organism evidence="2 3">
    <name type="scientific">Klebsormidium nitens</name>
    <name type="common">Green alga</name>
    <name type="synonym">Ulothrix nitens</name>
    <dbReference type="NCBI Taxonomy" id="105231"/>
    <lineage>
        <taxon>Eukaryota</taxon>
        <taxon>Viridiplantae</taxon>
        <taxon>Streptophyta</taxon>
        <taxon>Klebsormidiophyceae</taxon>
        <taxon>Klebsormidiales</taxon>
        <taxon>Klebsormidiaceae</taxon>
        <taxon>Klebsormidium</taxon>
    </lineage>
</organism>
<dbReference type="InterPro" id="IPR055572">
    <property type="entry name" value="DUF7148"/>
</dbReference>
<accession>A0A1Y1IP62</accession>
<dbReference type="EMBL" id="DF237606">
    <property type="protein sequence ID" value="GAQ90566.1"/>
    <property type="molecule type" value="Genomic_DNA"/>
</dbReference>
<dbReference type="PANTHER" id="PTHR36352">
    <property type="entry name" value="EXPRESSED PROTEIN"/>
    <property type="match status" value="1"/>
</dbReference>
<keyword evidence="3" id="KW-1185">Reference proteome</keyword>